<accession>W0EVF0</accession>
<dbReference type="InterPro" id="IPR041698">
    <property type="entry name" value="Methyltransf_25"/>
</dbReference>
<evidence type="ECO:0000259" key="1">
    <source>
        <dbReference type="Pfam" id="PF13649"/>
    </source>
</evidence>
<dbReference type="eggNOG" id="COG2226">
    <property type="taxonomic scope" value="Bacteria"/>
</dbReference>
<dbReference type="RefSeq" id="WP_008583006.1">
    <property type="nucleotide sequence ID" value="NZ_CP007035.1"/>
</dbReference>
<dbReference type="PANTHER" id="PTHR12843">
    <property type="entry name" value="PROTEIN-LYSINE N-METHYLTRANSFERASE METTL10"/>
    <property type="match status" value="1"/>
</dbReference>
<keyword evidence="3" id="KW-1185">Reference proteome</keyword>
<dbReference type="Gene3D" id="3.40.50.150">
    <property type="entry name" value="Vaccinia Virus protein VP39"/>
    <property type="match status" value="1"/>
</dbReference>
<evidence type="ECO:0000313" key="3">
    <source>
        <dbReference type="Proteomes" id="UP000003586"/>
    </source>
</evidence>
<dbReference type="EMBL" id="CP007035">
    <property type="protein sequence ID" value="AHF14757.1"/>
    <property type="molecule type" value="Genomic_DNA"/>
</dbReference>
<gene>
    <name evidence="2" type="ORF">NIASO_05260</name>
</gene>
<dbReference type="InterPro" id="IPR029063">
    <property type="entry name" value="SAM-dependent_MTases_sf"/>
</dbReference>
<dbReference type="Proteomes" id="UP000003586">
    <property type="component" value="Chromosome"/>
</dbReference>
<evidence type="ECO:0000313" key="2">
    <source>
        <dbReference type="EMBL" id="AHF14757.1"/>
    </source>
</evidence>
<reference evidence="2 3" key="1">
    <citation type="submission" date="2013-12" db="EMBL/GenBank/DDBJ databases">
        <authorList>
            <consortium name="DOE Joint Genome Institute"/>
            <person name="Eisen J."/>
            <person name="Huntemann M."/>
            <person name="Han J."/>
            <person name="Chen A."/>
            <person name="Kyrpides N."/>
            <person name="Mavromatis K."/>
            <person name="Markowitz V."/>
            <person name="Palaniappan K."/>
            <person name="Ivanova N."/>
            <person name="Schaumberg A."/>
            <person name="Pati A."/>
            <person name="Liolios K."/>
            <person name="Nordberg H.P."/>
            <person name="Cantor M.N."/>
            <person name="Hua S.X."/>
            <person name="Woyke T."/>
        </authorList>
    </citation>
    <scope>NUCLEOTIDE SEQUENCE [LARGE SCALE GENOMIC DNA]</scope>
    <source>
        <strain evidence="3">DSM 19437</strain>
    </source>
</reference>
<name>W0EVF0_9BACT</name>
<dbReference type="KEGG" id="nso:NIASO_05260"/>
<protein>
    <submittedName>
        <fullName evidence="2">NodS-like protein</fullName>
    </submittedName>
</protein>
<dbReference type="PANTHER" id="PTHR12843:SF5">
    <property type="entry name" value="EEF1A LYSINE METHYLTRANSFERASE 2"/>
    <property type="match status" value="1"/>
</dbReference>
<proteinExistence type="predicted"/>
<dbReference type="AlphaFoldDB" id="W0EVF0"/>
<dbReference type="OrthoDB" id="9788660at2"/>
<feature type="domain" description="Methyltransferase" evidence="1">
    <location>
        <begin position="47"/>
        <end position="142"/>
    </location>
</feature>
<sequence>MKAFDKKKHWNSIYQSKAANEVSWYEQTPATSLAFFNQLQISRTAKIIDIGGGDSLLADHLLALGYEHITVLDISETAIQKAKKRLGQQANRVHWIVADAAHFKSAEQYDVWHDRAAFHFLTSDQDISNYIETAQKGIVPNGVLIVGTFSKQGPTTCSGIKIKQYSQRSMADRFKAFFKKIQCITIDHRTPFNTLQHFVFCSFRKPAVIN</sequence>
<dbReference type="Pfam" id="PF13649">
    <property type="entry name" value="Methyltransf_25"/>
    <property type="match status" value="1"/>
</dbReference>
<dbReference type="SUPFAM" id="SSF53335">
    <property type="entry name" value="S-adenosyl-L-methionine-dependent methyltransferases"/>
    <property type="match status" value="1"/>
</dbReference>
<organism evidence="2 3">
    <name type="scientific">Niabella soli DSM 19437</name>
    <dbReference type="NCBI Taxonomy" id="929713"/>
    <lineage>
        <taxon>Bacteria</taxon>
        <taxon>Pseudomonadati</taxon>
        <taxon>Bacteroidota</taxon>
        <taxon>Chitinophagia</taxon>
        <taxon>Chitinophagales</taxon>
        <taxon>Chitinophagaceae</taxon>
        <taxon>Niabella</taxon>
    </lineage>
</organism>
<dbReference type="STRING" id="929713.NIASO_05260"/>
<dbReference type="HOGENOM" id="CLU_082414_0_0_10"/>
<dbReference type="CDD" id="cd02440">
    <property type="entry name" value="AdoMet_MTases"/>
    <property type="match status" value="1"/>
</dbReference>